<reference evidence="2 3" key="1">
    <citation type="submission" date="2018-08" db="EMBL/GenBank/DDBJ databases">
        <title>Henriciella mobilis sp. nov., isolated from seawater.</title>
        <authorList>
            <person name="Cheng H."/>
            <person name="Wu Y.-H."/>
            <person name="Xu X.-W."/>
            <person name="Guo L.-L."/>
        </authorList>
    </citation>
    <scope>NUCLEOTIDE SEQUENCE [LARGE SCALE GENOMIC DNA]</scope>
    <source>
        <strain evidence="2 3">JN25</strain>
    </source>
</reference>
<dbReference type="OrthoDB" id="9801426at2"/>
<evidence type="ECO:0000313" key="3">
    <source>
        <dbReference type="Proteomes" id="UP000266385"/>
    </source>
</evidence>
<dbReference type="PANTHER" id="PTHR12110">
    <property type="entry name" value="HYDROXYPYRUVATE ISOMERASE"/>
    <property type="match status" value="1"/>
</dbReference>
<feature type="domain" description="Xylose isomerase-like TIM barrel" evidence="1">
    <location>
        <begin position="20"/>
        <end position="254"/>
    </location>
</feature>
<name>A0A399RR31_9PROT</name>
<comment type="caution">
    <text evidence="2">The sequence shown here is derived from an EMBL/GenBank/DDBJ whole genome shotgun (WGS) entry which is preliminary data.</text>
</comment>
<protein>
    <submittedName>
        <fullName evidence="2">Sugar phosphate isomerase/epimerase</fullName>
    </submittedName>
</protein>
<dbReference type="PANTHER" id="PTHR12110:SF21">
    <property type="entry name" value="XYLOSE ISOMERASE-LIKE TIM BARREL DOMAIN-CONTAINING PROTEIN"/>
    <property type="match status" value="1"/>
</dbReference>
<proteinExistence type="predicted"/>
<dbReference type="InterPro" id="IPR050312">
    <property type="entry name" value="IolE/XylAMocC-like"/>
</dbReference>
<dbReference type="RefSeq" id="WP_119374403.1">
    <property type="nucleotide sequence ID" value="NZ_QWFX01000005.1"/>
</dbReference>
<dbReference type="SUPFAM" id="SSF51658">
    <property type="entry name" value="Xylose isomerase-like"/>
    <property type="match status" value="1"/>
</dbReference>
<dbReference type="Gene3D" id="3.20.20.150">
    <property type="entry name" value="Divalent-metal-dependent TIM barrel enzymes"/>
    <property type="match status" value="1"/>
</dbReference>
<organism evidence="2 3">
    <name type="scientific">Henriciella mobilis</name>
    <dbReference type="NCBI Taxonomy" id="2305467"/>
    <lineage>
        <taxon>Bacteria</taxon>
        <taxon>Pseudomonadati</taxon>
        <taxon>Pseudomonadota</taxon>
        <taxon>Alphaproteobacteria</taxon>
        <taxon>Hyphomonadales</taxon>
        <taxon>Hyphomonadaceae</taxon>
        <taxon>Henriciella</taxon>
    </lineage>
</organism>
<dbReference type="InterPro" id="IPR036237">
    <property type="entry name" value="Xyl_isomerase-like_sf"/>
</dbReference>
<dbReference type="InterPro" id="IPR013022">
    <property type="entry name" value="Xyl_isomerase-like_TIM-brl"/>
</dbReference>
<dbReference type="EMBL" id="QWFX01000005">
    <property type="protein sequence ID" value="RIJ32322.1"/>
    <property type="molecule type" value="Genomic_DNA"/>
</dbReference>
<dbReference type="GO" id="GO:0016853">
    <property type="term" value="F:isomerase activity"/>
    <property type="evidence" value="ECO:0007669"/>
    <property type="project" value="UniProtKB-KW"/>
</dbReference>
<dbReference type="Pfam" id="PF01261">
    <property type="entry name" value="AP_endonuc_2"/>
    <property type="match status" value="1"/>
</dbReference>
<keyword evidence="2" id="KW-0413">Isomerase</keyword>
<sequence>MKLAISNIAWNPAQLNSALDIMVDAGARGLEFAPGLLFPDEPDPFKPSADAVSRLDKLLEARGIALVSMQSLLFGVQNAHLFGTESETAAFIKAMQRAIGLAGQLGVPNLVFGSPKNRIIGDGRADKEQKARDIFRKLGDAAAAAGTKIALEPNPAVYGTDFLNTIDEAYQFCVFVDHPAVTVNFDIGSIHLNGEFAEVASLFRKSLPRVSHVHISEPQLAPAPKSQGEFEQAYRAISATDYAGWYSIEMREPAVSDPLKTVSECLQRTAAVMQAQGIPND</sequence>
<accession>A0A399RR31</accession>
<gene>
    <name evidence="2" type="ORF">D1223_00185</name>
</gene>
<evidence type="ECO:0000259" key="1">
    <source>
        <dbReference type="Pfam" id="PF01261"/>
    </source>
</evidence>
<keyword evidence="3" id="KW-1185">Reference proteome</keyword>
<evidence type="ECO:0000313" key="2">
    <source>
        <dbReference type="EMBL" id="RIJ32322.1"/>
    </source>
</evidence>
<dbReference type="Proteomes" id="UP000266385">
    <property type="component" value="Unassembled WGS sequence"/>
</dbReference>
<dbReference type="AlphaFoldDB" id="A0A399RR31"/>